<comment type="caution">
    <text evidence="1">The sequence shown here is derived from an EMBL/GenBank/DDBJ whole genome shotgun (WGS) entry which is preliminary data.</text>
</comment>
<accession>A0A439D1N1</accession>
<evidence type="ECO:0000313" key="2">
    <source>
        <dbReference type="Proteomes" id="UP000286045"/>
    </source>
</evidence>
<dbReference type="AlphaFoldDB" id="A0A439D1N1"/>
<proteinExistence type="predicted"/>
<organism evidence="1 2">
    <name type="scientific">Xylaria grammica</name>
    <dbReference type="NCBI Taxonomy" id="363999"/>
    <lineage>
        <taxon>Eukaryota</taxon>
        <taxon>Fungi</taxon>
        <taxon>Dikarya</taxon>
        <taxon>Ascomycota</taxon>
        <taxon>Pezizomycotina</taxon>
        <taxon>Sordariomycetes</taxon>
        <taxon>Xylariomycetidae</taxon>
        <taxon>Xylariales</taxon>
        <taxon>Xylariaceae</taxon>
        <taxon>Xylaria</taxon>
    </lineage>
</organism>
<keyword evidence="2" id="KW-1185">Reference proteome</keyword>
<reference evidence="1 2" key="1">
    <citation type="submission" date="2018-12" db="EMBL/GenBank/DDBJ databases">
        <title>Draft genome sequence of Xylaria grammica IHI A82.</title>
        <authorList>
            <person name="Buettner E."/>
            <person name="Kellner H."/>
        </authorList>
    </citation>
    <scope>NUCLEOTIDE SEQUENCE [LARGE SCALE GENOMIC DNA]</scope>
    <source>
        <strain evidence="1 2">IHI A82</strain>
    </source>
</reference>
<dbReference type="Proteomes" id="UP000286045">
    <property type="component" value="Unassembled WGS sequence"/>
</dbReference>
<sequence length="112" mass="12499">MQRRCRSNSRRNAYNARTTPLTCELLHASIGNDSNAYRIVIGPPTALSRWSSAAIPFHPDVEMLDKRSTVLDLIALVILLHAINIIAEFSSVDKASHRAVYAARACRRPTQQ</sequence>
<dbReference type="EMBL" id="RYZI01000206">
    <property type="protein sequence ID" value="RWA08320.1"/>
    <property type="molecule type" value="Genomic_DNA"/>
</dbReference>
<evidence type="ECO:0000313" key="1">
    <source>
        <dbReference type="EMBL" id="RWA08320.1"/>
    </source>
</evidence>
<protein>
    <submittedName>
        <fullName evidence="1">Uncharacterized protein</fullName>
    </submittedName>
</protein>
<name>A0A439D1N1_9PEZI</name>
<gene>
    <name evidence="1" type="ORF">EKO27_g6776</name>
</gene>